<comment type="caution">
    <text evidence="2">The sequence shown here is derived from an EMBL/GenBank/DDBJ whole genome shotgun (WGS) entry which is preliminary data.</text>
</comment>
<dbReference type="EMBL" id="NMUH01003504">
    <property type="protein sequence ID" value="MQM05942.1"/>
    <property type="molecule type" value="Genomic_DNA"/>
</dbReference>
<dbReference type="Proteomes" id="UP000652761">
    <property type="component" value="Unassembled WGS sequence"/>
</dbReference>
<evidence type="ECO:0000313" key="2">
    <source>
        <dbReference type="EMBL" id="MQM05942.1"/>
    </source>
</evidence>
<accession>A0A843W7K2</accession>
<protein>
    <submittedName>
        <fullName evidence="2">Uncharacterized protein</fullName>
    </submittedName>
</protein>
<gene>
    <name evidence="2" type="ORF">Taro_038761</name>
</gene>
<reference evidence="2" key="1">
    <citation type="submission" date="2017-07" db="EMBL/GenBank/DDBJ databases">
        <title>Taro Niue Genome Assembly and Annotation.</title>
        <authorList>
            <person name="Atibalentja N."/>
            <person name="Keating K."/>
            <person name="Fields C.J."/>
        </authorList>
    </citation>
    <scope>NUCLEOTIDE SEQUENCE</scope>
    <source>
        <strain evidence="2">Niue_2</strain>
        <tissue evidence="2">Leaf</tissue>
    </source>
</reference>
<sequence>MGRRAEDGTSMGTAVASETAIIADGSRVGTPFKAEIESHVCLMAAVFSTEGVSVDFAEAGALSIRLAPDGPAGRALLTESLHRKAIRVRKTKSSGASNGCGGKSERGRARRPQTTSFNRSRMMIMEVPLVARQLEDRDRKLPIISATKSINGISDEPQSTTSTHLSYNTRQRALAIGSFFLGSYSAKAELVTLAVTLR</sequence>
<evidence type="ECO:0000256" key="1">
    <source>
        <dbReference type="SAM" id="MobiDB-lite"/>
    </source>
</evidence>
<proteinExistence type="predicted"/>
<dbReference type="AlphaFoldDB" id="A0A843W7K2"/>
<keyword evidence="3" id="KW-1185">Reference proteome</keyword>
<name>A0A843W7K2_COLES</name>
<feature type="region of interest" description="Disordered" evidence="1">
    <location>
        <begin position="87"/>
        <end position="115"/>
    </location>
</feature>
<evidence type="ECO:0000313" key="3">
    <source>
        <dbReference type="Proteomes" id="UP000652761"/>
    </source>
</evidence>
<organism evidence="2 3">
    <name type="scientific">Colocasia esculenta</name>
    <name type="common">Wild taro</name>
    <name type="synonym">Arum esculentum</name>
    <dbReference type="NCBI Taxonomy" id="4460"/>
    <lineage>
        <taxon>Eukaryota</taxon>
        <taxon>Viridiplantae</taxon>
        <taxon>Streptophyta</taxon>
        <taxon>Embryophyta</taxon>
        <taxon>Tracheophyta</taxon>
        <taxon>Spermatophyta</taxon>
        <taxon>Magnoliopsida</taxon>
        <taxon>Liliopsida</taxon>
        <taxon>Araceae</taxon>
        <taxon>Aroideae</taxon>
        <taxon>Colocasieae</taxon>
        <taxon>Colocasia</taxon>
    </lineage>
</organism>